<dbReference type="OrthoDB" id="271506at2759"/>
<dbReference type="PIRSF" id="PIRSF023381">
    <property type="entry name" value="MannP-dilichol_defect-1p"/>
    <property type="match status" value="1"/>
</dbReference>
<dbReference type="AlphaFoldDB" id="A0A8S3V5Q5"/>
<dbReference type="GO" id="GO:0016020">
    <property type="term" value="C:membrane"/>
    <property type="evidence" value="ECO:0007669"/>
    <property type="project" value="UniProtKB-SubCell"/>
</dbReference>
<keyword evidence="4 5" id="KW-0472">Membrane</keyword>
<keyword evidence="8" id="KW-1185">Reference proteome</keyword>
<dbReference type="Pfam" id="PF04193">
    <property type="entry name" value="PQ-loop"/>
    <property type="match status" value="1"/>
</dbReference>
<dbReference type="PANTHER" id="PTHR12226">
    <property type="entry name" value="MANNOSE-P-DOLICHOL UTILIZATION DEFECT 1 LEC35 -RELATED"/>
    <property type="match status" value="1"/>
</dbReference>
<feature type="transmembrane region" description="Helical" evidence="6">
    <location>
        <begin position="46"/>
        <end position="67"/>
    </location>
</feature>
<evidence type="ECO:0000256" key="4">
    <source>
        <dbReference type="ARBA" id="ARBA00023136"/>
    </source>
</evidence>
<protein>
    <recommendedName>
        <fullName evidence="5">Solute carrier family 66 member 3</fullName>
    </recommendedName>
</protein>
<evidence type="ECO:0000313" key="7">
    <source>
        <dbReference type="EMBL" id="CAG2251768.1"/>
    </source>
</evidence>
<name>A0A8S3V5Q5_MYTED</name>
<feature type="transmembrane region" description="Helical" evidence="6">
    <location>
        <begin position="219"/>
        <end position="242"/>
    </location>
</feature>
<evidence type="ECO:0000256" key="1">
    <source>
        <dbReference type="ARBA" id="ARBA00004141"/>
    </source>
</evidence>
<reference evidence="7" key="1">
    <citation type="submission" date="2021-03" db="EMBL/GenBank/DDBJ databases">
        <authorList>
            <person name="Bekaert M."/>
        </authorList>
    </citation>
    <scope>NUCLEOTIDE SEQUENCE</scope>
</reference>
<evidence type="ECO:0000256" key="2">
    <source>
        <dbReference type="ARBA" id="ARBA00022692"/>
    </source>
</evidence>
<dbReference type="InterPro" id="IPR016817">
    <property type="entry name" value="MannP-dilichol_defect-1"/>
</dbReference>
<feature type="transmembrane region" description="Helical" evidence="6">
    <location>
        <begin position="79"/>
        <end position="100"/>
    </location>
</feature>
<gene>
    <name evidence="7" type="ORF">MEDL_63333</name>
</gene>
<feature type="transmembrane region" description="Helical" evidence="6">
    <location>
        <begin position="106"/>
        <end position="129"/>
    </location>
</feature>
<keyword evidence="2 5" id="KW-0812">Transmembrane</keyword>
<dbReference type="SMART" id="SM00679">
    <property type="entry name" value="CTNS"/>
    <property type="match status" value="2"/>
</dbReference>
<accession>A0A8S3V5Q5</accession>
<organism evidence="7 8">
    <name type="scientific">Mytilus edulis</name>
    <name type="common">Blue mussel</name>
    <dbReference type="NCBI Taxonomy" id="6550"/>
    <lineage>
        <taxon>Eukaryota</taxon>
        <taxon>Metazoa</taxon>
        <taxon>Spiralia</taxon>
        <taxon>Lophotrochozoa</taxon>
        <taxon>Mollusca</taxon>
        <taxon>Bivalvia</taxon>
        <taxon>Autobranchia</taxon>
        <taxon>Pteriomorphia</taxon>
        <taxon>Mytilida</taxon>
        <taxon>Mytiloidea</taxon>
        <taxon>Mytilidae</taxon>
        <taxon>Mytilinae</taxon>
        <taxon>Mytilus</taxon>
    </lineage>
</organism>
<comment type="subcellular location">
    <subcellularLocation>
        <location evidence="1 5">Membrane</location>
        <topology evidence="1 5">Multi-pass membrane protein</topology>
    </subcellularLocation>
</comment>
<evidence type="ECO:0000256" key="5">
    <source>
        <dbReference type="PIRNR" id="PIRNR023381"/>
    </source>
</evidence>
<dbReference type="Proteomes" id="UP000683360">
    <property type="component" value="Unassembled WGS sequence"/>
</dbReference>
<evidence type="ECO:0000256" key="3">
    <source>
        <dbReference type="ARBA" id="ARBA00022989"/>
    </source>
</evidence>
<dbReference type="PANTHER" id="PTHR12226:SF3">
    <property type="entry name" value="SOLUTE CARRIER FAMILY 66 MEMBER 3"/>
    <property type="match status" value="1"/>
</dbReference>
<dbReference type="EMBL" id="CAJPWZ010003097">
    <property type="protein sequence ID" value="CAG2251768.1"/>
    <property type="molecule type" value="Genomic_DNA"/>
</dbReference>
<feature type="transmembrane region" description="Helical" evidence="6">
    <location>
        <begin position="136"/>
        <end position="157"/>
    </location>
</feature>
<evidence type="ECO:0000313" key="8">
    <source>
        <dbReference type="Proteomes" id="UP000683360"/>
    </source>
</evidence>
<dbReference type="InterPro" id="IPR006603">
    <property type="entry name" value="PQ-loop_rpt"/>
</dbReference>
<dbReference type="Gene3D" id="1.20.1280.290">
    <property type="match status" value="2"/>
</dbReference>
<proteinExistence type="predicted"/>
<comment type="caution">
    <text evidence="7">The sequence shown here is derived from an EMBL/GenBank/DDBJ whole genome shotgun (WGS) entry which is preliminary data.</text>
</comment>
<sequence>MGGWDLTTTLPSGNPDHYFQCFQELVERHRLPQHIHTKDTITGQCMLTLVTTFFGYFLIGTVTISQIPQILKILRRRNASGVSFVSIILMLQASSSKVAYCVQQNFTFSAWGENLVLMVEMVVLVLLLLSYNDRPISAVCFMLFYTLIMLTLIIPLVPTKCITYLNICSIPVLSISRIIQIYTNHKNHDTGQLSGTSSFLCVFQSFGRISTSILLTRDWILILTFVQLLISNLILTLQVIYYRRKNRKLK</sequence>
<keyword evidence="3 5" id="KW-1133">Transmembrane helix</keyword>
<evidence type="ECO:0000256" key="6">
    <source>
        <dbReference type="SAM" id="Phobius"/>
    </source>
</evidence>